<feature type="chain" id="PRO_5011546175" evidence="6">
    <location>
        <begin position="22"/>
        <end position="530"/>
    </location>
</feature>
<dbReference type="EMBL" id="FNBN01000009">
    <property type="protein sequence ID" value="SDH16268.1"/>
    <property type="molecule type" value="Genomic_DNA"/>
</dbReference>
<evidence type="ECO:0000313" key="9">
    <source>
        <dbReference type="EMBL" id="SDH16268.1"/>
    </source>
</evidence>
<dbReference type="STRING" id="104663.SAMN04488121_109131"/>
<dbReference type="InterPro" id="IPR012944">
    <property type="entry name" value="SusD_RagB_dom"/>
</dbReference>
<feature type="signal peptide" evidence="6">
    <location>
        <begin position="1"/>
        <end position="21"/>
    </location>
</feature>
<dbReference type="InterPro" id="IPR033985">
    <property type="entry name" value="SusD-like_N"/>
</dbReference>
<dbReference type="InterPro" id="IPR011990">
    <property type="entry name" value="TPR-like_helical_dom_sf"/>
</dbReference>
<evidence type="ECO:0000256" key="3">
    <source>
        <dbReference type="ARBA" id="ARBA00022729"/>
    </source>
</evidence>
<dbReference type="OrthoDB" id="9783641at2"/>
<evidence type="ECO:0000256" key="6">
    <source>
        <dbReference type="SAM" id="SignalP"/>
    </source>
</evidence>
<dbReference type="Proteomes" id="UP000199045">
    <property type="component" value="Unassembled WGS sequence"/>
</dbReference>
<evidence type="ECO:0000259" key="7">
    <source>
        <dbReference type="Pfam" id="PF07980"/>
    </source>
</evidence>
<dbReference type="Gene3D" id="1.25.40.10">
    <property type="entry name" value="Tetratricopeptide repeat domain"/>
    <property type="match status" value="1"/>
</dbReference>
<reference evidence="10" key="1">
    <citation type="submission" date="2016-10" db="EMBL/GenBank/DDBJ databases">
        <authorList>
            <person name="Varghese N."/>
            <person name="Submissions S."/>
        </authorList>
    </citation>
    <scope>NUCLEOTIDE SEQUENCE [LARGE SCALE GENOMIC DNA]</scope>
    <source>
        <strain evidence="10">DSM 527</strain>
    </source>
</reference>
<evidence type="ECO:0000256" key="2">
    <source>
        <dbReference type="ARBA" id="ARBA00006275"/>
    </source>
</evidence>
<accession>A0A1G8A5R3</accession>
<dbReference type="Pfam" id="PF14322">
    <property type="entry name" value="SusD-like_3"/>
    <property type="match status" value="1"/>
</dbReference>
<keyword evidence="3 6" id="KW-0732">Signal</keyword>
<dbReference type="RefSeq" id="WP_089837256.1">
    <property type="nucleotide sequence ID" value="NZ_FNBN01000009.1"/>
</dbReference>
<sequence>MTIKSLAIITACVATMMAASSCTKDLNRLPYVQETSETVYKDPVKIKGVLAKLYGSLCLSGQHYEDNSLSDIVTDNTGTNVFLRNYWSLQELTTDEAVIGWNDGDLLSFHNLNFTPDGKYVKVMYDRIFFGVAACNEFLRQTTDDKTSSFPADVTANIKEYRYEARFLRAFYYWIAIDLYGKVPFVTEADPVGAFQPKQISRADLFTYLETELKDLETLLPEPRTNEYGRVDKGAAWALLAKLYLNAKVYTGTEKNAETITYCNKLINTTAYQLAADYSRLFKTDNNLTTEIIFPILADGVTSQSYGNTSYIVLGSIGGTMNPADYGMSTAWGGMRTTKNIVDLFPDPFGNTDKRAMFYTSGQNLDISDLSSFNDGYAVPKFKNISSTGQPGSDPTRRFTDTDFPMFRLGDVYLMYAEAVLRGGSGGTLAEALNYVNLIRRRAYGNTNGDISASELTLDFILAERGRELYWEAKRRTDLVRFGKLTSGSYVWPFKGGVAAGTGVQEKYNVFPIPNTDRIANPNLVQNDGY</sequence>
<evidence type="ECO:0000259" key="8">
    <source>
        <dbReference type="Pfam" id="PF14322"/>
    </source>
</evidence>
<feature type="domain" description="SusD-like N-terminal" evidence="8">
    <location>
        <begin position="44"/>
        <end position="245"/>
    </location>
</feature>
<proteinExistence type="inferred from homology"/>
<dbReference type="Gene3D" id="1.25.40.390">
    <property type="match status" value="1"/>
</dbReference>
<evidence type="ECO:0000256" key="5">
    <source>
        <dbReference type="ARBA" id="ARBA00023237"/>
    </source>
</evidence>
<comment type="subcellular location">
    <subcellularLocation>
        <location evidence="1">Cell outer membrane</location>
    </subcellularLocation>
</comment>
<organism evidence="9 10">
    <name type="scientific">Chitinophaga filiformis</name>
    <name type="common">Myxococcus filiformis</name>
    <name type="synonym">Flexibacter filiformis</name>
    <dbReference type="NCBI Taxonomy" id="104663"/>
    <lineage>
        <taxon>Bacteria</taxon>
        <taxon>Pseudomonadati</taxon>
        <taxon>Bacteroidota</taxon>
        <taxon>Chitinophagia</taxon>
        <taxon>Chitinophagales</taxon>
        <taxon>Chitinophagaceae</taxon>
        <taxon>Chitinophaga</taxon>
    </lineage>
</organism>
<dbReference type="GO" id="GO:0009279">
    <property type="term" value="C:cell outer membrane"/>
    <property type="evidence" value="ECO:0007669"/>
    <property type="project" value="UniProtKB-SubCell"/>
</dbReference>
<name>A0A1G8A5R3_CHIFI</name>
<keyword evidence="4" id="KW-0472">Membrane</keyword>
<dbReference type="Gene3D" id="1.10.3780.10">
    <property type="entry name" value="SusD-like"/>
    <property type="match status" value="1"/>
</dbReference>
<evidence type="ECO:0000256" key="1">
    <source>
        <dbReference type="ARBA" id="ARBA00004442"/>
    </source>
</evidence>
<dbReference type="SUPFAM" id="SSF48452">
    <property type="entry name" value="TPR-like"/>
    <property type="match status" value="1"/>
</dbReference>
<dbReference type="CDD" id="cd08977">
    <property type="entry name" value="SusD"/>
    <property type="match status" value="1"/>
</dbReference>
<gene>
    <name evidence="9" type="ORF">SAMN04488121_109131</name>
</gene>
<keyword evidence="5" id="KW-0998">Cell outer membrane</keyword>
<evidence type="ECO:0000256" key="4">
    <source>
        <dbReference type="ARBA" id="ARBA00023136"/>
    </source>
</evidence>
<dbReference type="PROSITE" id="PS51257">
    <property type="entry name" value="PROKAR_LIPOPROTEIN"/>
    <property type="match status" value="1"/>
</dbReference>
<dbReference type="Pfam" id="PF07980">
    <property type="entry name" value="SusD_RagB"/>
    <property type="match status" value="1"/>
</dbReference>
<evidence type="ECO:0000313" key="10">
    <source>
        <dbReference type="Proteomes" id="UP000199045"/>
    </source>
</evidence>
<protein>
    <submittedName>
        <fullName evidence="9">Starch-binding associating with outer membrane</fullName>
    </submittedName>
</protein>
<comment type="similarity">
    <text evidence="2">Belongs to the SusD family.</text>
</comment>
<feature type="domain" description="RagB/SusD" evidence="7">
    <location>
        <begin position="368"/>
        <end position="530"/>
    </location>
</feature>
<dbReference type="AlphaFoldDB" id="A0A1G8A5R3"/>